<dbReference type="InterPro" id="IPR047721">
    <property type="entry name" value="DrmB"/>
</dbReference>
<dbReference type="NCBIfam" id="NF038324">
    <property type="entry name" value="DrmB_fam"/>
    <property type="match status" value="1"/>
</dbReference>
<keyword evidence="3" id="KW-1185">Reference proteome</keyword>
<name>A0ABN2MLS8_9MICO</name>
<dbReference type="RefSeq" id="WP_157428839.1">
    <property type="nucleotide sequence ID" value="NZ_BAAANK010000003.1"/>
</dbReference>
<evidence type="ECO:0000259" key="1">
    <source>
        <dbReference type="Pfam" id="PF09369"/>
    </source>
</evidence>
<sequence>MATQKPVIRSIRLSETVSPFGPGALVDILGESFMAVTGDEWPPTSIRTAVPCDRLAEKLGVDEFWAAPSSGTPDAPKTPGLEFARFPAWLFCQECRRMTQWRRSLEKGAAPTCPECEGRMVPMRFVVVCTTKSHADDVPWVEWVHRPSDGGCRVRDRLRFKSAKGGGEGLSSLEVSCEACKSSRSLGDLRGDILSREGLLCRGRQPWQFEGSGCGGKVEVLQRGATSLHFGDSVSAIDIPEVEGRAAELEELIRNHPLFGVIKTNPSGALLDILVDELATNSSASADAIRAGVAALVGSTPPLAQAKSSLLAEEYEAFVAAAKGAAPAQDFVTRTSAIADGSSNVADLVGSLLPGVVIVDRLREVRASTGFRRYTPEADPVPSVPPKPYEKKWFPAVEGYGEGVFIRFDGAHVDGWASDTHVNARTAQIAAHQEGSVLGSRLHEASAQYMLLHSFAHALMRELAFRSGYSAPSLRERIYCEAAGDYAVFIYTTSTDVEGTLGGLARQGEQPYLGQAIVRALEQVAWCANDPVCSETEAQSIDGLNLAACHACMLAPETSCESFNLLLDRALLVGTDRAPGYFSSIIAAVTEAMIEQG</sequence>
<organism evidence="2 3">
    <name type="scientific">Agromyces salentinus</name>
    <dbReference type="NCBI Taxonomy" id="269421"/>
    <lineage>
        <taxon>Bacteria</taxon>
        <taxon>Bacillati</taxon>
        <taxon>Actinomycetota</taxon>
        <taxon>Actinomycetes</taxon>
        <taxon>Micrococcales</taxon>
        <taxon>Microbacteriaceae</taxon>
        <taxon>Agromyces</taxon>
    </lineage>
</organism>
<accession>A0ABN2MLS8</accession>
<comment type="caution">
    <text evidence="2">The sequence shown here is derived from an EMBL/GenBank/DDBJ whole genome shotgun (WGS) entry which is preliminary data.</text>
</comment>
<dbReference type="EMBL" id="BAAANK010000003">
    <property type="protein sequence ID" value="GAA1830267.1"/>
    <property type="molecule type" value="Genomic_DNA"/>
</dbReference>
<proteinExistence type="predicted"/>
<evidence type="ECO:0000313" key="2">
    <source>
        <dbReference type="EMBL" id="GAA1830267.1"/>
    </source>
</evidence>
<dbReference type="Proteomes" id="UP001501746">
    <property type="component" value="Unassembled WGS sequence"/>
</dbReference>
<evidence type="ECO:0000313" key="3">
    <source>
        <dbReference type="Proteomes" id="UP001501746"/>
    </source>
</evidence>
<dbReference type="InterPro" id="IPR018973">
    <property type="entry name" value="MZB"/>
</dbReference>
<feature type="domain" description="MrfA-like Zn-binding" evidence="1">
    <location>
        <begin position="455"/>
        <end position="553"/>
    </location>
</feature>
<protein>
    <submittedName>
        <fullName evidence="2">DUF1998 domain-containing protein</fullName>
    </submittedName>
</protein>
<dbReference type="Pfam" id="PF09369">
    <property type="entry name" value="MZB"/>
    <property type="match status" value="1"/>
</dbReference>
<gene>
    <name evidence="2" type="ORF">GCM10009750_12610</name>
</gene>
<reference evidence="2 3" key="1">
    <citation type="journal article" date="2019" name="Int. J. Syst. Evol. Microbiol.">
        <title>The Global Catalogue of Microorganisms (GCM) 10K type strain sequencing project: providing services to taxonomists for standard genome sequencing and annotation.</title>
        <authorList>
            <consortium name="The Broad Institute Genomics Platform"/>
            <consortium name="The Broad Institute Genome Sequencing Center for Infectious Disease"/>
            <person name="Wu L."/>
            <person name="Ma J."/>
        </authorList>
    </citation>
    <scope>NUCLEOTIDE SEQUENCE [LARGE SCALE GENOMIC DNA]</scope>
    <source>
        <strain evidence="2 3">JCM 14323</strain>
    </source>
</reference>